<dbReference type="InterPro" id="IPR019317">
    <property type="entry name" value="BRI3"/>
</dbReference>
<name>M5G5Z0_DACPD</name>
<protein>
    <submittedName>
        <fullName evidence="3">Uncharacterized protein</fullName>
    </submittedName>
</protein>
<feature type="region of interest" description="Disordered" evidence="1">
    <location>
        <begin position="1"/>
        <end position="21"/>
    </location>
</feature>
<accession>M5G5Z0</accession>
<keyword evidence="2" id="KW-0812">Transmembrane</keyword>
<organism evidence="3 4">
    <name type="scientific">Dacryopinax primogenitus (strain DJM 731)</name>
    <name type="common">Brown rot fungus</name>
    <dbReference type="NCBI Taxonomy" id="1858805"/>
    <lineage>
        <taxon>Eukaryota</taxon>
        <taxon>Fungi</taxon>
        <taxon>Dikarya</taxon>
        <taxon>Basidiomycota</taxon>
        <taxon>Agaricomycotina</taxon>
        <taxon>Dacrymycetes</taxon>
        <taxon>Dacrymycetales</taxon>
        <taxon>Dacrymycetaceae</taxon>
        <taxon>Dacryopinax</taxon>
    </lineage>
</organism>
<keyword evidence="2" id="KW-0472">Membrane</keyword>
<reference evidence="3 4" key="1">
    <citation type="journal article" date="2012" name="Science">
        <title>The Paleozoic origin of enzymatic lignin decomposition reconstructed from 31 fungal genomes.</title>
        <authorList>
            <person name="Floudas D."/>
            <person name="Binder M."/>
            <person name="Riley R."/>
            <person name="Barry K."/>
            <person name="Blanchette R.A."/>
            <person name="Henrissat B."/>
            <person name="Martinez A.T."/>
            <person name="Otillar R."/>
            <person name="Spatafora J.W."/>
            <person name="Yadav J.S."/>
            <person name="Aerts A."/>
            <person name="Benoit I."/>
            <person name="Boyd A."/>
            <person name="Carlson A."/>
            <person name="Copeland A."/>
            <person name="Coutinho P.M."/>
            <person name="de Vries R.P."/>
            <person name="Ferreira P."/>
            <person name="Findley K."/>
            <person name="Foster B."/>
            <person name="Gaskell J."/>
            <person name="Glotzer D."/>
            <person name="Gorecki P."/>
            <person name="Heitman J."/>
            <person name="Hesse C."/>
            <person name="Hori C."/>
            <person name="Igarashi K."/>
            <person name="Jurgens J.A."/>
            <person name="Kallen N."/>
            <person name="Kersten P."/>
            <person name="Kohler A."/>
            <person name="Kuees U."/>
            <person name="Kumar T.K.A."/>
            <person name="Kuo A."/>
            <person name="LaButti K."/>
            <person name="Larrondo L.F."/>
            <person name="Lindquist E."/>
            <person name="Ling A."/>
            <person name="Lombard V."/>
            <person name="Lucas S."/>
            <person name="Lundell T."/>
            <person name="Martin R."/>
            <person name="McLaughlin D.J."/>
            <person name="Morgenstern I."/>
            <person name="Morin E."/>
            <person name="Murat C."/>
            <person name="Nagy L.G."/>
            <person name="Nolan M."/>
            <person name="Ohm R.A."/>
            <person name="Patyshakuliyeva A."/>
            <person name="Rokas A."/>
            <person name="Ruiz-Duenas F.J."/>
            <person name="Sabat G."/>
            <person name="Salamov A."/>
            <person name="Samejima M."/>
            <person name="Schmutz J."/>
            <person name="Slot J.C."/>
            <person name="St John F."/>
            <person name="Stenlid J."/>
            <person name="Sun H."/>
            <person name="Sun S."/>
            <person name="Syed K."/>
            <person name="Tsang A."/>
            <person name="Wiebenga A."/>
            <person name="Young D."/>
            <person name="Pisabarro A."/>
            <person name="Eastwood D.C."/>
            <person name="Martin F."/>
            <person name="Cullen D."/>
            <person name="Grigoriev I.V."/>
            <person name="Hibbett D.S."/>
        </authorList>
    </citation>
    <scope>NUCLEOTIDE SEQUENCE [LARGE SCALE GENOMIC DNA]</scope>
    <source>
        <strain evidence="3 4">DJM-731 SS1</strain>
    </source>
</reference>
<gene>
    <name evidence="3" type="ORF">DACRYDRAFT_20764</name>
</gene>
<evidence type="ECO:0000256" key="2">
    <source>
        <dbReference type="SAM" id="Phobius"/>
    </source>
</evidence>
<dbReference type="RefSeq" id="XP_040631033.1">
    <property type="nucleotide sequence ID" value="XM_040772070.1"/>
</dbReference>
<sequence length="109" mass="11359">MSTGPTGAVPTAPPPAVTSKSADGAYVPAMQQAGYYPPNMQPPVYVQGMPPTDLRGICLRQGHVPVESFGAMGIVAAICCFPIGIICCIMDRREQCSRCGEVLQAGCSN</sequence>
<dbReference type="HOGENOM" id="CLU_121057_0_0_1"/>
<dbReference type="Pfam" id="PF10164">
    <property type="entry name" value="BRI3"/>
    <property type="match status" value="1"/>
</dbReference>
<dbReference type="AlphaFoldDB" id="M5G5Z0"/>
<feature type="transmembrane region" description="Helical" evidence="2">
    <location>
        <begin position="69"/>
        <end position="89"/>
    </location>
</feature>
<keyword evidence="2" id="KW-1133">Transmembrane helix</keyword>
<proteinExistence type="predicted"/>
<keyword evidence="4" id="KW-1185">Reference proteome</keyword>
<evidence type="ECO:0000313" key="3">
    <source>
        <dbReference type="EMBL" id="EJU04139.1"/>
    </source>
</evidence>
<dbReference type="Proteomes" id="UP000030653">
    <property type="component" value="Unassembled WGS sequence"/>
</dbReference>
<dbReference type="OrthoDB" id="2564984at2759"/>
<feature type="compositionally biased region" description="Low complexity" evidence="1">
    <location>
        <begin position="1"/>
        <end position="10"/>
    </location>
</feature>
<evidence type="ECO:0000313" key="4">
    <source>
        <dbReference type="Proteomes" id="UP000030653"/>
    </source>
</evidence>
<dbReference type="EMBL" id="JH795858">
    <property type="protein sequence ID" value="EJU04139.1"/>
    <property type="molecule type" value="Genomic_DNA"/>
</dbReference>
<evidence type="ECO:0000256" key="1">
    <source>
        <dbReference type="SAM" id="MobiDB-lite"/>
    </source>
</evidence>
<dbReference type="GeneID" id="63687132"/>